<sequence length="466" mass="52492">MSQRRPQYSQHQQRSWRGDPDIISMETRILPKNIPPTAPTTMRGLSHVEIPVRNVTQSSATPPMSASSFLKPSKRPQSSDATMDPTPSKRHRIDMLPLWPTPKSEPGQTVDTSPPPIDVNASANEALPGSDSRSAIVSTAQSMLDSVAAPSIRTSNTEQINLSYAHNLGTEAIFFRFGDQILPSFIHRKVLCDTIPAFKEELKRVQPNEHILNFPEELSDTIETLIEWCYKSKLPEVTTTTSAEECYNRIKLYCLAAAYGEIKLMNESMDFIMAYLRNSRPRWDVKWCAYAYANTNRGSPLRALVAKWFLHKIATTKDKLRWTTEQFSEVASAHPDMVYDVFSLMRKTKIKAKNPKKDDPGDYHVTPTPIYELSPNSQANNRADTPTTLYEAFTPEPVDGSIDTQMESTPPIYSDSEMEAVEDGKDSDFDEDREETASERVEDHLPLTRSSGKRAKSKKRAFTAPA</sequence>
<dbReference type="AlphaFoldDB" id="A0A2J6SUD1"/>
<organism evidence="2 3">
    <name type="scientific">Hyaloscypha bicolor E</name>
    <dbReference type="NCBI Taxonomy" id="1095630"/>
    <lineage>
        <taxon>Eukaryota</taxon>
        <taxon>Fungi</taxon>
        <taxon>Dikarya</taxon>
        <taxon>Ascomycota</taxon>
        <taxon>Pezizomycotina</taxon>
        <taxon>Leotiomycetes</taxon>
        <taxon>Helotiales</taxon>
        <taxon>Hyaloscyphaceae</taxon>
        <taxon>Hyaloscypha</taxon>
        <taxon>Hyaloscypha bicolor</taxon>
    </lineage>
</organism>
<feature type="compositionally biased region" description="Basic residues" evidence="1">
    <location>
        <begin position="451"/>
        <end position="466"/>
    </location>
</feature>
<feature type="region of interest" description="Disordered" evidence="1">
    <location>
        <begin position="352"/>
        <end position="466"/>
    </location>
</feature>
<dbReference type="STRING" id="1095630.A0A2J6SUD1"/>
<feature type="compositionally biased region" description="Basic and acidic residues" evidence="1">
    <location>
        <begin position="435"/>
        <end position="446"/>
    </location>
</feature>
<dbReference type="EMBL" id="KZ613865">
    <property type="protein sequence ID" value="PMD54384.1"/>
    <property type="molecule type" value="Genomic_DNA"/>
</dbReference>
<dbReference type="InterPro" id="IPR011333">
    <property type="entry name" value="SKP1/BTB/POZ_sf"/>
</dbReference>
<reference evidence="2 3" key="1">
    <citation type="submission" date="2016-04" db="EMBL/GenBank/DDBJ databases">
        <title>A degradative enzymes factory behind the ericoid mycorrhizal symbiosis.</title>
        <authorList>
            <consortium name="DOE Joint Genome Institute"/>
            <person name="Martino E."/>
            <person name="Morin E."/>
            <person name="Grelet G."/>
            <person name="Kuo A."/>
            <person name="Kohler A."/>
            <person name="Daghino S."/>
            <person name="Barry K."/>
            <person name="Choi C."/>
            <person name="Cichocki N."/>
            <person name="Clum A."/>
            <person name="Copeland A."/>
            <person name="Hainaut M."/>
            <person name="Haridas S."/>
            <person name="Labutti K."/>
            <person name="Lindquist E."/>
            <person name="Lipzen A."/>
            <person name="Khouja H.-R."/>
            <person name="Murat C."/>
            <person name="Ohm R."/>
            <person name="Olson A."/>
            <person name="Spatafora J."/>
            <person name="Veneault-Fourrey C."/>
            <person name="Henrissat B."/>
            <person name="Grigoriev I."/>
            <person name="Martin F."/>
            <person name="Perotto S."/>
        </authorList>
    </citation>
    <scope>NUCLEOTIDE SEQUENCE [LARGE SCALE GENOMIC DNA]</scope>
    <source>
        <strain evidence="2 3">E</strain>
    </source>
</reference>
<feature type="region of interest" description="Disordered" evidence="1">
    <location>
        <begin position="1"/>
        <end position="21"/>
    </location>
</feature>
<dbReference type="GeneID" id="36591836"/>
<evidence type="ECO:0000256" key="1">
    <source>
        <dbReference type="SAM" id="MobiDB-lite"/>
    </source>
</evidence>
<dbReference type="Gene3D" id="3.30.710.10">
    <property type="entry name" value="Potassium Channel Kv1.1, Chain A"/>
    <property type="match status" value="1"/>
</dbReference>
<feature type="compositionally biased region" description="Polar residues" evidence="1">
    <location>
        <begin position="1"/>
        <end position="15"/>
    </location>
</feature>
<dbReference type="Proteomes" id="UP000235371">
    <property type="component" value="Unassembled WGS sequence"/>
</dbReference>
<feature type="region of interest" description="Disordered" evidence="1">
    <location>
        <begin position="54"/>
        <end position="116"/>
    </location>
</feature>
<gene>
    <name evidence="2" type="ORF">K444DRAFT_634541</name>
</gene>
<evidence type="ECO:0008006" key="4">
    <source>
        <dbReference type="Google" id="ProtNLM"/>
    </source>
</evidence>
<keyword evidence="3" id="KW-1185">Reference proteome</keyword>
<accession>A0A2J6SUD1</accession>
<feature type="compositionally biased region" description="Polar residues" evidence="1">
    <location>
        <begin position="374"/>
        <end position="388"/>
    </location>
</feature>
<dbReference type="InParanoid" id="A0A2J6SUD1"/>
<proteinExistence type="predicted"/>
<dbReference type="OrthoDB" id="194443at2759"/>
<protein>
    <recommendedName>
        <fullName evidence="4">BTB domain-containing protein</fullName>
    </recommendedName>
</protein>
<dbReference type="RefSeq" id="XP_024731288.1">
    <property type="nucleotide sequence ID" value="XM_024883759.1"/>
</dbReference>
<name>A0A2J6SUD1_9HELO</name>
<feature type="compositionally biased region" description="Polar residues" evidence="1">
    <location>
        <begin position="54"/>
        <end position="81"/>
    </location>
</feature>
<evidence type="ECO:0000313" key="3">
    <source>
        <dbReference type="Proteomes" id="UP000235371"/>
    </source>
</evidence>
<dbReference type="PANTHER" id="PTHR47843">
    <property type="entry name" value="BTB DOMAIN-CONTAINING PROTEIN-RELATED"/>
    <property type="match status" value="1"/>
</dbReference>
<evidence type="ECO:0000313" key="2">
    <source>
        <dbReference type="EMBL" id="PMD54384.1"/>
    </source>
</evidence>